<dbReference type="PANTHER" id="PTHR11265:SF0">
    <property type="entry name" value="12S RRNA N4-METHYLCYTIDINE METHYLTRANSFERASE"/>
    <property type="match status" value="1"/>
</dbReference>
<comment type="function">
    <text evidence="6">Specifically methylates the N4 position of cytidine in position 1402 (C1402) of 16S rRNA.</text>
</comment>
<reference evidence="7" key="1">
    <citation type="submission" date="2020-07" db="EMBL/GenBank/DDBJ databases">
        <title>Huge and variable diversity of episymbiotic CPR bacteria and DPANN archaea in groundwater ecosystems.</title>
        <authorList>
            <person name="He C.Y."/>
            <person name="Keren R."/>
            <person name="Whittaker M."/>
            <person name="Farag I.F."/>
            <person name="Doudna J."/>
            <person name="Cate J.H.D."/>
            <person name="Banfield J.F."/>
        </authorList>
    </citation>
    <scope>NUCLEOTIDE SEQUENCE</scope>
    <source>
        <strain evidence="7">NC_groundwater_972_Pr1_S-0.2um_49_27</strain>
    </source>
</reference>
<comment type="similarity">
    <text evidence="1 6">Belongs to the methyltransferase superfamily. RsmH family.</text>
</comment>
<protein>
    <recommendedName>
        <fullName evidence="6">Ribosomal RNA small subunit methyltransferase H</fullName>
        <ecNumber evidence="6">2.1.1.199</ecNumber>
    </recommendedName>
    <alternativeName>
        <fullName evidence="6">16S rRNA m(4)C1402 methyltransferase</fullName>
    </alternativeName>
    <alternativeName>
        <fullName evidence="6">rRNA (cytosine-N(4)-)-methyltransferase RsmH</fullName>
    </alternativeName>
</protein>
<dbReference type="SUPFAM" id="SSF53335">
    <property type="entry name" value="S-adenosyl-L-methionine-dependent methyltransferases"/>
    <property type="match status" value="1"/>
</dbReference>
<dbReference type="InterPro" id="IPR023397">
    <property type="entry name" value="SAM-dep_MeTrfase_MraW_recog"/>
</dbReference>
<keyword evidence="5 6" id="KW-0949">S-adenosyl-L-methionine</keyword>
<keyword evidence="3 6" id="KW-0489">Methyltransferase</keyword>
<dbReference type="EMBL" id="JACQCQ010000002">
    <property type="protein sequence ID" value="MBI3627290.1"/>
    <property type="molecule type" value="Genomic_DNA"/>
</dbReference>
<feature type="binding site" evidence="6">
    <location>
        <begin position="31"/>
        <end position="33"/>
    </location>
    <ligand>
        <name>S-adenosyl-L-methionine</name>
        <dbReference type="ChEBI" id="CHEBI:59789"/>
    </ligand>
</feature>
<evidence type="ECO:0000256" key="4">
    <source>
        <dbReference type="ARBA" id="ARBA00022679"/>
    </source>
</evidence>
<keyword evidence="6" id="KW-0963">Cytoplasm</keyword>
<dbReference type="InterPro" id="IPR029063">
    <property type="entry name" value="SAM-dependent_MTases_sf"/>
</dbReference>
<evidence type="ECO:0000256" key="5">
    <source>
        <dbReference type="ARBA" id="ARBA00022691"/>
    </source>
</evidence>
<feature type="binding site" evidence="6">
    <location>
        <position position="78"/>
    </location>
    <ligand>
        <name>S-adenosyl-L-methionine</name>
        <dbReference type="ChEBI" id="CHEBI:59789"/>
    </ligand>
</feature>
<dbReference type="Pfam" id="PF01795">
    <property type="entry name" value="Methyltransf_5"/>
    <property type="match status" value="1"/>
</dbReference>
<evidence type="ECO:0000256" key="3">
    <source>
        <dbReference type="ARBA" id="ARBA00022603"/>
    </source>
</evidence>
<comment type="catalytic activity">
    <reaction evidence="6">
        <text>cytidine(1402) in 16S rRNA + S-adenosyl-L-methionine = N(4)-methylcytidine(1402) in 16S rRNA + S-adenosyl-L-homocysteine + H(+)</text>
        <dbReference type="Rhea" id="RHEA:42928"/>
        <dbReference type="Rhea" id="RHEA-COMP:10286"/>
        <dbReference type="Rhea" id="RHEA-COMP:10287"/>
        <dbReference type="ChEBI" id="CHEBI:15378"/>
        <dbReference type="ChEBI" id="CHEBI:57856"/>
        <dbReference type="ChEBI" id="CHEBI:59789"/>
        <dbReference type="ChEBI" id="CHEBI:74506"/>
        <dbReference type="ChEBI" id="CHEBI:82748"/>
        <dbReference type="EC" id="2.1.1.199"/>
    </reaction>
</comment>
<dbReference type="HAMAP" id="MF_01007">
    <property type="entry name" value="16SrRNA_methyltr_H"/>
    <property type="match status" value="1"/>
</dbReference>
<keyword evidence="4 6" id="KW-0808">Transferase</keyword>
<dbReference type="Proteomes" id="UP000808388">
    <property type="component" value="Unassembled WGS sequence"/>
</dbReference>
<sequence>MEHSPVLLQAVLEFLDPQKNDEVIDATVDGGGHAEALIPRILPNGRLLGIDRDPTILVSTRERLARFGDRVILAEGNFENIRNLSLGAGVLHPRRILFDLGFSSYHLASSGRGFSFQKNDRLDMRYNPHDTDLTAKAIVNHSTREALEKIFTEYGQERYAKKIASAITSERKHRQFETTNDLSNLIKALVPRSSIHPATRVFQALRIAVNDELGHAERGIREALGILESGGRVAVISFHSLEDRIVKNIFKESKTEGTIITPKPVNASREEIKLNPRARSAKLRVFQKI</sequence>
<evidence type="ECO:0000256" key="1">
    <source>
        <dbReference type="ARBA" id="ARBA00010396"/>
    </source>
</evidence>
<comment type="caution">
    <text evidence="7">The sequence shown here is derived from an EMBL/GenBank/DDBJ whole genome shotgun (WGS) entry which is preliminary data.</text>
</comment>
<feature type="binding site" evidence="6">
    <location>
        <position position="51"/>
    </location>
    <ligand>
        <name>S-adenosyl-L-methionine</name>
        <dbReference type="ChEBI" id="CHEBI:59789"/>
    </ligand>
</feature>
<dbReference type="AlphaFoldDB" id="A0A9D6LTA8"/>
<accession>A0A9D6LTA8</accession>
<name>A0A9D6LTA8_9BACT</name>
<comment type="subcellular location">
    <subcellularLocation>
        <location evidence="6">Cytoplasm</location>
    </subcellularLocation>
</comment>
<dbReference type="GO" id="GO:0005737">
    <property type="term" value="C:cytoplasm"/>
    <property type="evidence" value="ECO:0007669"/>
    <property type="project" value="UniProtKB-SubCell"/>
</dbReference>
<dbReference type="EC" id="2.1.1.199" evidence="6"/>
<dbReference type="GO" id="GO:0071424">
    <property type="term" value="F:rRNA (cytosine-N4-)-methyltransferase activity"/>
    <property type="evidence" value="ECO:0007669"/>
    <property type="project" value="UniProtKB-UniRule"/>
</dbReference>
<dbReference type="PANTHER" id="PTHR11265">
    <property type="entry name" value="S-ADENOSYL-METHYLTRANSFERASE MRAW"/>
    <property type="match status" value="1"/>
</dbReference>
<evidence type="ECO:0000313" key="7">
    <source>
        <dbReference type="EMBL" id="MBI3627290.1"/>
    </source>
</evidence>
<dbReference type="InterPro" id="IPR002903">
    <property type="entry name" value="RsmH"/>
</dbReference>
<organism evidence="7 8">
    <name type="scientific">Candidatus Sungiibacteriota bacterium</name>
    <dbReference type="NCBI Taxonomy" id="2750080"/>
    <lineage>
        <taxon>Bacteria</taxon>
        <taxon>Candidatus Sungiibacteriota</taxon>
    </lineage>
</organism>
<proteinExistence type="inferred from homology"/>
<dbReference type="PIRSF" id="PIRSF004486">
    <property type="entry name" value="MraW"/>
    <property type="match status" value="1"/>
</dbReference>
<keyword evidence="2 6" id="KW-0698">rRNA processing</keyword>
<dbReference type="Gene3D" id="3.40.50.150">
    <property type="entry name" value="Vaccinia Virus protein VP39"/>
    <property type="match status" value="1"/>
</dbReference>
<feature type="binding site" evidence="6">
    <location>
        <position position="106"/>
    </location>
    <ligand>
        <name>S-adenosyl-L-methionine</name>
        <dbReference type="ChEBI" id="CHEBI:59789"/>
    </ligand>
</feature>
<dbReference type="SUPFAM" id="SSF81799">
    <property type="entry name" value="Putative methyltransferase TM0872, insert domain"/>
    <property type="match status" value="1"/>
</dbReference>
<dbReference type="NCBIfam" id="TIGR00006">
    <property type="entry name" value="16S rRNA (cytosine(1402)-N(4))-methyltransferase RsmH"/>
    <property type="match status" value="1"/>
</dbReference>
<evidence type="ECO:0000256" key="2">
    <source>
        <dbReference type="ARBA" id="ARBA00022552"/>
    </source>
</evidence>
<dbReference type="GO" id="GO:0070475">
    <property type="term" value="P:rRNA base methylation"/>
    <property type="evidence" value="ECO:0007669"/>
    <property type="project" value="UniProtKB-UniRule"/>
</dbReference>
<dbReference type="Gene3D" id="1.10.150.170">
    <property type="entry name" value="Putative methyltransferase TM0872, insert domain"/>
    <property type="match status" value="1"/>
</dbReference>
<feature type="binding site" evidence="6">
    <location>
        <position position="99"/>
    </location>
    <ligand>
        <name>S-adenosyl-L-methionine</name>
        <dbReference type="ChEBI" id="CHEBI:59789"/>
    </ligand>
</feature>
<evidence type="ECO:0000313" key="8">
    <source>
        <dbReference type="Proteomes" id="UP000808388"/>
    </source>
</evidence>
<gene>
    <name evidence="6 7" type="primary">rsmH</name>
    <name evidence="7" type="ORF">HY220_00875</name>
</gene>
<evidence type="ECO:0000256" key="6">
    <source>
        <dbReference type="HAMAP-Rule" id="MF_01007"/>
    </source>
</evidence>